<evidence type="ECO:0000256" key="7">
    <source>
        <dbReference type="ARBA" id="ARBA00023316"/>
    </source>
</evidence>
<keyword evidence="6 12" id="KW-0326">Glycosidase</keyword>
<keyword evidence="8" id="KW-0624">Polysaccharide degradation</keyword>
<keyword evidence="7" id="KW-0961">Cell wall biogenesis/degradation</keyword>
<keyword evidence="10" id="KW-1133">Transmembrane helix</keyword>
<dbReference type="Pfam" id="PF17652">
    <property type="entry name" value="Glyco_hydro81C"/>
    <property type="match status" value="1"/>
</dbReference>
<organism evidence="12 13">
    <name type="scientific">Skeletonema marinoi</name>
    <dbReference type="NCBI Taxonomy" id="267567"/>
    <lineage>
        <taxon>Eukaryota</taxon>
        <taxon>Sar</taxon>
        <taxon>Stramenopiles</taxon>
        <taxon>Ochrophyta</taxon>
        <taxon>Bacillariophyta</taxon>
        <taxon>Coscinodiscophyceae</taxon>
        <taxon>Thalassiosirophycidae</taxon>
        <taxon>Thalassiosirales</taxon>
        <taxon>Skeletonemataceae</taxon>
        <taxon>Skeletonema</taxon>
        <taxon>Skeletonema marinoi-dohrnii complex</taxon>
    </lineage>
</organism>
<comment type="caution">
    <text evidence="12">The sequence shown here is derived from an EMBL/GenBank/DDBJ whole genome shotgun (WGS) entry which is preliminary data.</text>
</comment>
<dbReference type="GO" id="GO:0042973">
    <property type="term" value="F:glucan endo-1,3-beta-D-glucosidase activity"/>
    <property type="evidence" value="ECO:0007669"/>
    <property type="project" value="UniProtKB-EC"/>
</dbReference>
<evidence type="ECO:0000256" key="3">
    <source>
        <dbReference type="ARBA" id="ARBA00012780"/>
    </source>
</evidence>
<comment type="catalytic activity">
    <reaction evidence="1">
        <text>Hydrolysis of (1-&gt;3)-beta-D-glucosidic linkages in (1-&gt;3)-beta-D-glucans.</text>
        <dbReference type="EC" id="3.2.1.39"/>
    </reaction>
</comment>
<keyword evidence="13" id="KW-1185">Reference proteome</keyword>
<comment type="similarity">
    <text evidence="2">Belongs to the glycosyl hydrolase 81 family.</text>
</comment>
<evidence type="ECO:0000256" key="8">
    <source>
        <dbReference type="ARBA" id="ARBA00023326"/>
    </source>
</evidence>
<evidence type="ECO:0000256" key="10">
    <source>
        <dbReference type="SAM" id="Phobius"/>
    </source>
</evidence>
<dbReference type="EMBL" id="JATAAI010000001">
    <property type="protein sequence ID" value="KAK1748654.1"/>
    <property type="molecule type" value="Genomic_DNA"/>
</dbReference>
<dbReference type="AlphaFoldDB" id="A0AAD8YND9"/>
<dbReference type="InterPro" id="IPR040720">
    <property type="entry name" value="GH81_C"/>
</dbReference>
<dbReference type="GO" id="GO:0052861">
    <property type="term" value="F:endo-1,3(4)-beta-glucanase activity"/>
    <property type="evidence" value="ECO:0007669"/>
    <property type="project" value="InterPro"/>
</dbReference>
<keyword evidence="10" id="KW-0812">Transmembrane</keyword>
<evidence type="ECO:0000256" key="9">
    <source>
        <dbReference type="SAM" id="MobiDB-lite"/>
    </source>
</evidence>
<dbReference type="PROSITE" id="PS52008">
    <property type="entry name" value="GH81"/>
    <property type="match status" value="1"/>
</dbReference>
<evidence type="ECO:0000256" key="6">
    <source>
        <dbReference type="ARBA" id="ARBA00023295"/>
    </source>
</evidence>
<evidence type="ECO:0000256" key="4">
    <source>
        <dbReference type="ARBA" id="ARBA00022801"/>
    </source>
</evidence>
<evidence type="ECO:0000259" key="11">
    <source>
        <dbReference type="Pfam" id="PF17652"/>
    </source>
</evidence>
<dbReference type="PANTHER" id="PTHR31983">
    <property type="entry name" value="ENDO-1,3(4)-BETA-GLUCANASE 1"/>
    <property type="match status" value="1"/>
</dbReference>
<evidence type="ECO:0000256" key="5">
    <source>
        <dbReference type="ARBA" id="ARBA00023277"/>
    </source>
</evidence>
<evidence type="ECO:0000313" key="12">
    <source>
        <dbReference type="EMBL" id="KAK1748654.1"/>
    </source>
</evidence>
<gene>
    <name evidence="12" type="ORF">QTG54_000593</name>
</gene>
<evidence type="ECO:0000256" key="1">
    <source>
        <dbReference type="ARBA" id="ARBA00000382"/>
    </source>
</evidence>
<name>A0AAD8YND9_9STRA</name>
<accession>A0AAD8YND9</accession>
<reference evidence="12" key="1">
    <citation type="submission" date="2023-06" db="EMBL/GenBank/DDBJ databases">
        <title>Survivors Of The Sea: Transcriptome response of Skeletonema marinoi to long-term dormancy.</title>
        <authorList>
            <person name="Pinder M.I.M."/>
            <person name="Kourtchenko O."/>
            <person name="Robertson E.K."/>
            <person name="Larsson T."/>
            <person name="Maumus F."/>
            <person name="Osuna-Cruz C.M."/>
            <person name="Vancaester E."/>
            <person name="Stenow R."/>
            <person name="Vandepoele K."/>
            <person name="Ploug H."/>
            <person name="Bruchert V."/>
            <person name="Godhe A."/>
            <person name="Topel M."/>
        </authorList>
    </citation>
    <scope>NUCLEOTIDE SEQUENCE</scope>
    <source>
        <strain evidence="12">R05AC</strain>
    </source>
</reference>
<dbReference type="GO" id="GO:0000272">
    <property type="term" value="P:polysaccharide catabolic process"/>
    <property type="evidence" value="ECO:0007669"/>
    <property type="project" value="UniProtKB-KW"/>
</dbReference>
<keyword evidence="5" id="KW-0119">Carbohydrate metabolism</keyword>
<proteinExistence type="inferred from homology"/>
<dbReference type="GO" id="GO:0071555">
    <property type="term" value="P:cell wall organization"/>
    <property type="evidence" value="ECO:0007669"/>
    <property type="project" value="UniProtKB-KW"/>
</dbReference>
<keyword evidence="10" id="KW-0472">Membrane</keyword>
<sequence>MSPRQYGSISSDGAEESVELIPHDENFALNGTSDVSDDKSGKLKERKWFHYALAALIGVISVGYLHGSYHHPRLVDHGVDHAPGDDSNANRVPMPKPLSSLDPTSDLGFRSTKRSGLASPSKVWQKFAHDKNDQQLEFTQPLPTNAWYMNLLSHKAAKDPARAGEVAHVYTIPYIVGVSPPNPKDMPITTTATSVMAGIDLFLPVIKASSRNIQMVFDKYNGVSLGALVDEKKVKNIDEDDSATSYHVINDESSTSISPLGVGLQWNHLDMKSYIVRGMPYGTVAYGKDVLPTILSGNRPTSIIIDNDDSNKMLCGSLTGKPIEQVPNRKAPISKDGIAHTYTVEKELVFHLKQSDFTWVVFFSKPVKLRCFSDAVPMVSVVAPFEEVKFRLDVTEVLSEDDDDEDLVVRMAVASECTTGRSTMKEHCDRTLGYDTVSSNMEKYLELLRKGKDFYPKNPLVGVDFPKEDDEADERMTNVVVDWDFTSTKANKSAATDQASTKLRGVTQSTQNDVDDDALIMFALPHHLESLSEKDGSMCFHTFHGRTCLVHGSTWEMPVQHGAPQSFLADRPPLADVVPDIAEALKDDIKFQLSENVLSGAADTYFPAKIMSKIGRIIEITHELKHLSGGEDAADYADADESAVAESASAAAAVDLPSDDETESLLDDLQESVEIWLKPGGKAEKGAEAEFLFDGSWGGFVNCGCKYTFDEGHPDKGTCSNVFPSCPALADVNQDFGNGFYNDHHFHYGYHIYAAARVLMYVRDIANPSIDDEHFPMFRQKDWYLGNSWAAGLMSMELSPHGREQESSSEAIAAFEGIALFGTAMMDAFQDDVENLESARMVRNVGEFLTSMEVEAAKRFWHVWGEQEGSASNSSKVKDSSVGTHINTYPSQYTKKVVGMMHDTMASFQTWFAPQDVVSYGIQLIPFTAVAQRRDDQEWTKELYPVYAKSCEIADMGSGQNSGFCVKNGWSVVQAGLLAETGKVDEAISMAKDIPSTVYLSEGADGHSATNTLWFISTRKKEEALLQ</sequence>
<feature type="region of interest" description="Disordered" evidence="9">
    <location>
        <begin position="76"/>
        <end position="115"/>
    </location>
</feature>
<dbReference type="EC" id="3.2.1.39" evidence="3"/>
<keyword evidence="4 12" id="KW-0378">Hydrolase</keyword>
<evidence type="ECO:0000256" key="2">
    <source>
        <dbReference type="ARBA" id="ARBA00010730"/>
    </source>
</evidence>
<protein>
    <recommendedName>
        <fullName evidence="3">glucan endo-1,3-beta-D-glucosidase</fullName>
        <ecNumber evidence="3">3.2.1.39</ecNumber>
    </recommendedName>
</protein>
<evidence type="ECO:0000313" key="13">
    <source>
        <dbReference type="Proteomes" id="UP001224775"/>
    </source>
</evidence>
<dbReference type="PANTHER" id="PTHR31983:SF0">
    <property type="entry name" value="GLUCAN ENDO-1,3-BETA-D-GLUCOSIDASE 2"/>
    <property type="match status" value="1"/>
</dbReference>
<feature type="domain" description="Glycosyl hydrolase family 81 C-terminal" evidence="11">
    <location>
        <begin position="730"/>
        <end position="952"/>
    </location>
</feature>
<dbReference type="Gene3D" id="2.70.98.30">
    <property type="entry name" value="Golgi alpha-mannosidase II, domain 4"/>
    <property type="match status" value="1"/>
</dbReference>
<dbReference type="Proteomes" id="UP001224775">
    <property type="component" value="Unassembled WGS sequence"/>
</dbReference>
<feature type="transmembrane region" description="Helical" evidence="10">
    <location>
        <begin position="48"/>
        <end position="67"/>
    </location>
</feature>
<dbReference type="InterPro" id="IPR005200">
    <property type="entry name" value="Endo-beta-glucanase"/>
</dbReference>